<gene>
    <name evidence="1" type="ORF">CYNAS_LOCUS19901</name>
</gene>
<evidence type="ECO:0000313" key="2">
    <source>
        <dbReference type="Proteomes" id="UP001176961"/>
    </source>
</evidence>
<dbReference type="EMBL" id="CATQJL010000316">
    <property type="protein sequence ID" value="CAJ0607918.1"/>
    <property type="molecule type" value="Genomic_DNA"/>
</dbReference>
<sequence length="288" mass="33662">MADLYNKTSRPLQRFVNKSLLVPPLVNFKEIFGVSPKFNLATCHIEKIMCTFRAGMFCYLNRRSEFLKKGRSISTERWGNMLCEGGKPLRNTFEETIRSLSKQPIIFNVIRHPIDRFLSGFIDKCIRRKMCFNCFHCPKNLECFITKLHETLVAYYTKSKTLTESEYFCVQHFAPANWYCNLEKSYDKMLFMRYNRCNRNELAEDFVAVLSKAPVPHTQTNYIRKEVLNSRRGKHEEAPLKSEIIMISYFSKAHIIVRSLSAVNLKAVNLDSTLGVNEEERPEDKLLL</sequence>
<name>A0AA36HC91_CYLNA</name>
<proteinExistence type="predicted"/>
<dbReference type="PANTHER" id="PTHR22900:SF5">
    <property type="entry name" value="PROTEIN CBG14245"/>
    <property type="match status" value="1"/>
</dbReference>
<dbReference type="GO" id="GO:0050650">
    <property type="term" value="P:chondroitin sulfate proteoglycan biosynthetic process"/>
    <property type="evidence" value="ECO:0007669"/>
    <property type="project" value="InterPro"/>
</dbReference>
<dbReference type="GO" id="GO:0047756">
    <property type="term" value="F:chondroitin 4-sulfotransferase activity"/>
    <property type="evidence" value="ECO:0007669"/>
    <property type="project" value="InterPro"/>
</dbReference>
<evidence type="ECO:0008006" key="3">
    <source>
        <dbReference type="Google" id="ProtNLM"/>
    </source>
</evidence>
<evidence type="ECO:0000313" key="1">
    <source>
        <dbReference type="EMBL" id="CAJ0607918.1"/>
    </source>
</evidence>
<dbReference type="AlphaFoldDB" id="A0AA36HC91"/>
<reference evidence="1" key="1">
    <citation type="submission" date="2023-07" db="EMBL/GenBank/DDBJ databases">
        <authorList>
            <consortium name="CYATHOMIX"/>
        </authorList>
    </citation>
    <scope>NUCLEOTIDE SEQUENCE</scope>
    <source>
        <strain evidence="1">N/A</strain>
    </source>
</reference>
<organism evidence="1 2">
    <name type="scientific">Cylicocyclus nassatus</name>
    <name type="common">Nematode worm</name>
    <dbReference type="NCBI Taxonomy" id="53992"/>
    <lineage>
        <taxon>Eukaryota</taxon>
        <taxon>Metazoa</taxon>
        <taxon>Ecdysozoa</taxon>
        <taxon>Nematoda</taxon>
        <taxon>Chromadorea</taxon>
        <taxon>Rhabditida</taxon>
        <taxon>Rhabditina</taxon>
        <taxon>Rhabditomorpha</taxon>
        <taxon>Strongyloidea</taxon>
        <taxon>Strongylidae</taxon>
        <taxon>Cylicocyclus</taxon>
    </lineage>
</organism>
<protein>
    <recommendedName>
        <fullName evidence="3">Carbohydrate sulfotransferase</fullName>
    </recommendedName>
</protein>
<dbReference type="GO" id="GO:0016020">
    <property type="term" value="C:membrane"/>
    <property type="evidence" value="ECO:0007669"/>
    <property type="project" value="InterPro"/>
</dbReference>
<dbReference type="PANTHER" id="PTHR22900">
    <property type="entry name" value="PROTEIN CBG14245-RELATED"/>
    <property type="match status" value="1"/>
</dbReference>
<dbReference type="Pfam" id="PF03567">
    <property type="entry name" value="Sulfotransfer_2"/>
    <property type="match status" value="1"/>
</dbReference>
<comment type="caution">
    <text evidence="1">The sequence shown here is derived from an EMBL/GenBank/DDBJ whole genome shotgun (WGS) entry which is preliminary data.</text>
</comment>
<dbReference type="InterPro" id="IPR005331">
    <property type="entry name" value="Sulfotransferase"/>
</dbReference>
<keyword evidence="2" id="KW-1185">Reference proteome</keyword>
<dbReference type="GO" id="GO:1902884">
    <property type="term" value="P:positive regulation of response to oxidative stress"/>
    <property type="evidence" value="ECO:0007669"/>
    <property type="project" value="InterPro"/>
</dbReference>
<accession>A0AA36HC91</accession>
<dbReference type="InterPro" id="IPR007669">
    <property type="entry name" value="Chst-1-like"/>
</dbReference>
<dbReference type="Proteomes" id="UP001176961">
    <property type="component" value="Unassembled WGS sequence"/>
</dbReference>